<dbReference type="RefSeq" id="WP_015545804.1">
    <property type="nucleotide sequence ID" value="NZ_JADMRE010000015.1"/>
</dbReference>
<dbReference type="GeneID" id="92758151"/>
<proteinExistence type="predicted"/>
<protein>
    <submittedName>
        <fullName evidence="2">Uncharacterized protein</fullName>
    </submittedName>
</protein>
<evidence type="ECO:0000313" key="2">
    <source>
        <dbReference type="EMBL" id="KAA2376312.1"/>
    </source>
</evidence>
<evidence type="ECO:0000313" key="3">
    <source>
        <dbReference type="Proteomes" id="UP000322940"/>
    </source>
</evidence>
<comment type="caution">
    <text evidence="2">The sequence shown here is derived from an EMBL/GenBank/DDBJ whole genome shotgun (WGS) entry which is preliminary data.</text>
</comment>
<reference evidence="2 3" key="1">
    <citation type="journal article" date="2019" name="Nat. Med.">
        <title>A library of human gut bacterial isolates paired with longitudinal multiomics data enables mechanistic microbiome research.</title>
        <authorList>
            <person name="Poyet M."/>
            <person name="Groussin M."/>
            <person name="Gibbons S.M."/>
            <person name="Avila-Pacheco J."/>
            <person name="Jiang X."/>
            <person name="Kearney S.M."/>
            <person name="Perrotta A.R."/>
            <person name="Berdy B."/>
            <person name="Zhao S."/>
            <person name="Lieberman T.D."/>
            <person name="Swanson P.K."/>
            <person name="Smith M."/>
            <person name="Roesemann S."/>
            <person name="Alexander J.E."/>
            <person name="Rich S.A."/>
            <person name="Livny J."/>
            <person name="Vlamakis H."/>
            <person name="Clish C."/>
            <person name="Bullock K."/>
            <person name="Deik A."/>
            <person name="Scott J."/>
            <person name="Pierce K.A."/>
            <person name="Xavier R.J."/>
            <person name="Alm E.J."/>
        </authorList>
    </citation>
    <scope>NUCLEOTIDE SEQUENCE [LARGE SCALE GENOMIC DNA]</scope>
    <source>
        <strain evidence="2 3">BIOML-A266</strain>
    </source>
</reference>
<dbReference type="AlphaFoldDB" id="A0A5B3GSY4"/>
<feature type="compositionally biased region" description="Polar residues" evidence="1">
    <location>
        <begin position="1"/>
        <end position="14"/>
    </location>
</feature>
<accession>A0A5B3GSY4</accession>
<sequence length="89" mass="9748">MSTTRGGETVSAQIGTIGPIEGLSTGNFKMEDTPFNIKNDGETAVVLEVNLWGMEPGKFVATRFEIGWNPEIVREIKQTSINATLVWGY</sequence>
<dbReference type="EMBL" id="VVXH01000016">
    <property type="protein sequence ID" value="KAA2376312.1"/>
    <property type="molecule type" value="Genomic_DNA"/>
</dbReference>
<feature type="region of interest" description="Disordered" evidence="1">
    <location>
        <begin position="1"/>
        <end position="25"/>
    </location>
</feature>
<evidence type="ECO:0000256" key="1">
    <source>
        <dbReference type="SAM" id="MobiDB-lite"/>
    </source>
</evidence>
<dbReference type="Proteomes" id="UP000322940">
    <property type="component" value="Unassembled WGS sequence"/>
</dbReference>
<gene>
    <name evidence="2" type="ORF">F2Y10_13435</name>
</gene>
<name>A0A5B3GSY4_9BACT</name>
<organism evidence="2 3">
    <name type="scientific">Alistipes onderdonkii</name>
    <dbReference type="NCBI Taxonomy" id="328813"/>
    <lineage>
        <taxon>Bacteria</taxon>
        <taxon>Pseudomonadati</taxon>
        <taxon>Bacteroidota</taxon>
        <taxon>Bacteroidia</taxon>
        <taxon>Bacteroidales</taxon>
        <taxon>Rikenellaceae</taxon>
        <taxon>Alistipes</taxon>
    </lineage>
</organism>